<dbReference type="Proteomes" id="UP000580171">
    <property type="component" value="Unassembled WGS sequence"/>
</dbReference>
<feature type="transmembrane region" description="Helical" evidence="14">
    <location>
        <begin position="31"/>
        <end position="57"/>
    </location>
</feature>
<evidence type="ECO:0000256" key="14">
    <source>
        <dbReference type="SAM" id="Phobius"/>
    </source>
</evidence>
<comment type="caution">
    <text evidence="15">The sequence shown here is derived from an EMBL/GenBank/DDBJ whole genome shotgun (WGS) entry which is preliminary data.</text>
</comment>
<accession>A0A7L2X247</accession>
<keyword evidence="8 14" id="KW-1133">Transmembrane helix</keyword>
<evidence type="ECO:0000256" key="6">
    <source>
        <dbReference type="ARBA" id="ARBA00022692"/>
    </source>
</evidence>
<proteinExistence type="predicted"/>
<feature type="non-terminal residue" evidence="15">
    <location>
        <position position="85"/>
    </location>
</feature>
<evidence type="ECO:0000256" key="13">
    <source>
        <dbReference type="ARBA" id="ARBA00023288"/>
    </source>
</evidence>
<evidence type="ECO:0000256" key="4">
    <source>
        <dbReference type="ARBA" id="ARBA00022511"/>
    </source>
</evidence>
<protein>
    <submittedName>
        <fullName evidence="15">ENV1 protein</fullName>
    </submittedName>
</protein>
<evidence type="ECO:0000313" key="15">
    <source>
        <dbReference type="EMBL" id="NXS77112.1"/>
    </source>
</evidence>
<evidence type="ECO:0000256" key="1">
    <source>
        <dbReference type="ARBA" id="ARBA00004402"/>
    </source>
</evidence>
<keyword evidence="9 14" id="KW-0472">Membrane</keyword>
<evidence type="ECO:0000256" key="3">
    <source>
        <dbReference type="ARBA" id="ARBA00004563"/>
    </source>
</evidence>
<dbReference type="InterPro" id="IPR018154">
    <property type="entry name" value="TLV/ENV_coat_polyprotein"/>
</dbReference>
<dbReference type="PANTHER" id="PTHR10424:SF81">
    <property type="entry name" value="ERVV2 PROTEIN"/>
    <property type="match status" value="1"/>
</dbReference>
<keyword evidence="13" id="KW-0449">Lipoprotein</keyword>
<keyword evidence="4" id="KW-1032">Host cell membrane</keyword>
<evidence type="ECO:0000256" key="9">
    <source>
        <dbReference type="ARBA" id="ARBA00023136"/>
    </source>
</evidence>
<organism evidence="15 16">
    <name type="scientific">Pandion haliaetus</name>
    <name type="common">Osprey</name>
    <name type="synonym">Falco haliaetus</name>
    <dbReference type="NCBI Taxonomy" id="56262"/>
    <lineage>
        <taxon>Eukaryota</taxon>
        <taxon>Metazoa</taxon>
        <taxon>Chordata</taxon>
        <taxon>Craniata</taxon>
        <taxon>Vertebrata</taxon>
        <taxon>Euteleostomi</taxon>
        <taxon>Archelosauria</taxon>
        <taxon>Archosauria</taxon>
        <taxon>Dinosauria</taxon>
        <taxon>Saurischia</taxon>
        <taxon>Theropoda</taxon>
        <taxon>Coelurosauria</taxon>
        <taxon>Aves</taxon>
        <taxon>Neognathae</taxon>
        <taxon>Neoaves</taxon>
        <taxon>Telluraves</taxon>
        <taxon>Accipitrimorphae</taxon>
        <taxon>Accipitriformes</taxon>
        <taxon>Pandionidae</taxon>
        <taxon>Pandion</taxon>
    </lineage>
</organism>
<dbReference type="AlphaFoldDB" id="A0A7L2X247"/>
<keyword evidence="7" id="KW-1043">Host membrane</keyword>
<name>A0A7L2X247_PANHA</name>
<evidence type="ECO:0000256" key="5">
    <source>
        <dbReference type="ARBA" id="ARBA00022581"/>
    </source>
</evidence>
<comment type="subcellular location">
    <subcellularLocation>
        <location evidence="1">Host cell membrane</location>
        <topology evidence="1">Single-pass type I membrane protein</topology>
    </subcellularLocation>
    <subcellularLocation>
        <location evidence="2">Host endomembrane system</location>
        <topology evidence="2">Peripheral membrane protein</topology>
    </subcellularLocation>
    <subcellularLocation>
        <location evidence="3">Virion membrane</location>
        <topology evidence="3">Single-pass type I membrane protein</topology>
    </subcellularLocation>
</comment>
<keyword evidence="5" id="KW-0945">Host-virus interaction</keyword>
<evidence type="ECO:0000256" key="7">
    <source>
        <dbReference type="ARBA" id="ARBA00022870"/>
    </source>
</evidence>
<sequence>LAKVREGIAQRKREREAHQGWFEPWVNQSPWMTTLISTLIGPLIVLLLALTFGPCILNKVIALVQSRIESIWLMVLKQQYDNLDK</sequence>
<keyword evidence="6 14" id="KW-0812">Transmembrane</keyword>
<gene>
    <name evidence="15" type="primary">Env1_4</name>
    <name evidence="15" type="ORF">PANHAL_R14052</name>
</gene>
<keyword evidence="10" id="KW-0564">Palmitate</keyword>
<keyword evidence="11" id="KW-1015">Disulfide bond</keyword>
<evidence type="ECO:0000313" key="16">
    <source>
        <dbReference type="Proteomes" id="UP000580171"/>
    </source>
</evidence>
<evidence type="ECO:0000256" key="2">
    <source>
        <dbReference type="ARBA" id="ARBA00004531"/>
    </source>
</evidence>
<keyword evidence="16" id="KW-1185">Reference proteome</keyword>
<evidence type="ECO:0000256" key="12">
    <source>
        <dbReference type="ARBA" id="ARBA00023180"/>
    </source>
</evidence>
<dbReference type="Pfam" id="PF00429">
    <property type="entry name" value="TLV_coat"/>
    <property type="match status" value="1"/>
</dbReference>
<dbReference type="EMBL" id="VYZV01080011">
    <property type="protein sequence ID" value="NXS77112.1"/>
    <property type="molecule type" value="Genomic_DNA"/>
</dbReference>
<evidence type="ECO:0000256" key="11">
    <source>
        <dbReference type="ARBA" id="ARBA00023157"/>
    </source>
</evidence>
<dbReference type="OrthoDB" id="9633697at2759"/>
<dbReference type="PANTHER" id="PTHR10424">
    <property type="entry name" value="VIRAL ENVELOPE PROTEIN"/>
    <property type="match status" value="1"/>
</dbReference>
<evidence type="ECO:0000256" key="10">
    <source>
        <dbReference type="ARBA" id="ARBA00023139"/>
    </source>
</evidence>
<feature type="non-terminal residue" evidence="15">
    <location>
        <position position="1"/>
    </location>
</feature>
<keyword evidence="12" id="KW-0325">Glycoprotein</keyword>
<evidence type="ECO:0000256" key="8">
    <source>
        <dbReference type="ARBA" id="ARBA00022989"/>
    </source>
</evidence>
<reference evidence="15 16" key="1">
    <citation type="submission" date="2019-09" db="EMBL/GenBank/DDBJ databases">
        <title>Bird 10,000 Genomes (B10K) Project - Family phase.</title>
        <authorList>
            <person name="Zhang G."/>
        </authorList>
    </citation>
    <scope>NUCLEOTIDE SEQUENCE [LARGE SCALE GENOMIC DNA]</scope>
    <source>
        <strain evidence="15">B10K-DU-012-58</strain>
        <tissue evidence="15">Muscle</tissue>
    </source>
</reference>